<evidence type="ECO:0000259" key="2">
    <source>
        <dbReference type="Pfam" id="PF22600"/>
    </source>
</evidence>
<accession>A0AAN6GIX0</accession>
<dbReference type="Gene3D" id="3.30.460.10">
    <property type="entry name" value="Beta Polymerase, domain 2"/>
    <property type="match status" value="1"/>
</dbReference>
<dbReference type="InterPro" id="IPR045862">
    <property type="entry name" value="Trf4-like"/>
</dbReference>
<dbReference type="PANTHER" id="PTHR23092">
    <property type="entry name" value="POLY(A) RNA POLYMERASE"/>
    <property type="match status" value="1"/>
</dbReference>
<feature type="compositionally biased region" description="Low complexity" evidence="1">
    <location>
        <begin position="438"/>
        <end position="465"/>
    </location>
</feature>
<dbReference type="GO" id="GO:1990817">
    <property type="term" value="F:poly(A) RNA polymerase activity"/>
    <property type="evidence" value="ECO:0007669"/>
    <property type="project" value="UniProtKB-EC"/>
</dbReference>
<feature type="compositionally biased region" description="Low complexity" evidence="1">
    <location>
        <begin position="522"/>
        <end position="616"/>
    </location>
</feature>
<dbReference type="GO" id="GO:0005730">
    <property type="term" value="C:nucleolus"/>
    <property type="evidence" value="ECO:0007669"/>
    <property type="project" value="TreeGrafter"/>
</dbReference>
<evidence type="ECO:0000256" key="1">
    <source>
        <dbReference type="SAM" id="MobiDB-lite"/>
    </source>
</evidence>
<gene>
    <name evidence="3" type="primary">PAPD5</name>
    <name evidence="3" type="ORF">OC846_006406</name>
</gene>
<dbReference type="EMBL" id="JAPDMZ010000360">
    <property type="protein sequence ID" value="KAK0543460.1"/>
    <property type="molecule type" value="Genomic_DNA"/>
</dbReference>
<dbReference type="SUPFAM" id="SSF81631">
    <property type="entry name" value="PAP/OAS1 substrate-binding domain"/>
    <property type="match status" value="1"/>
</dbReference>
<comment type="caution">
    <text evidence="3">The sequence shown here is derived from an EMBL/GenBank/DDBJ whole genome shotgun (WGS) entry which is preliminary data.</text>
</comment>
<dbReference type="Pfam" id="PF22600">
    <property type="entry name" value="MTPAP-like_central"/>
    <property type="match status" value="1"/>
</dbReference>
<dbReference type="EC" id="2.7.7.19" evidence="3"/>
<feature type="compositionally biased region" description="Low complexity" evidence="1">
    <location>
        <begin position="321"/>
        <end position="400"/>
    </location>
</feature>
<dbReference type="Gene3D" id="1.10.1410.10">
    <property type="match status" value="1"/>
</dbReference>
<dbReference type="InterPro" id="IPR043519">
    <property type="entry name" value="NT_sf"/>
</dbReference>
<dbReference type="PANTHER" id="PTHR23092:SF15">
    <property type="entry name" value="INACTIVE NON-CANONICAL POLY(A) RNA POLYMERASE PROTEIN TRF4-2-RELATED"/>
    <property type="match status" value="1"/>
</dbReference>
<keyword evidence="3" id="KW-0548">Nucleotidyltransferase</keyword>
<dbReference type="GO" id="GO:0031123">
    <property type="term" value="P:RNA 3'-end processing"/>
    <property type="evidence" value="ECO:0007669"/>
    <property type="project" value="TreeGrafter"/>
</dbReference>
<feature type="compositionally biased region" description="Low complexity" evidence="1">
    <location>
        <begin position="472"/>
        <end position="514"/>
    </location>
</feature>
<proteinExistence type="predicted"/>
<dbReference type="GO" id="GO:0010605">
    <property type="term" value="P:negative regulation of macromolecule metabolic process"/>
    <property type="evidence" value="ECO:0007669"/>
    <property type="project" value="UniProtKB-ARBA"/>
</dbReference>
<keyword evidence="4" id="KW-1185">Reference proteome</keyword>
<feature type="compositionally biased region" description="Pro residues" evidence="1">
    <location>
        <begin position="401"/>
        <end position="414"/>
    </location>
</feature>
<name>A0AAN6GIX0_9BASI</name>
<dbReference type="GO" id="GO:0003729">
    <property type="term" value="F:mRNA binding"/>
    <property type="evidence" value="ECO:0007669"/>
    <property type="project" value="TreeGrafter"/>
</dbReference>
<dbReference type="GO" id="GO:0043634">
    <property type="term" value="P:polyadenylation-dependent ncRNA catabolic process"/>
    <property type="evidence" value="ECO:0007669"/>
    <property type="project" value="TreeGrafter"/>
</dbReference>
<keyword evidence="3" id="KW-0808">Transferase</keyword>
<sequence length="1111" mass="115036">MEEGSSSQGPHRGPRIRRGVDYYTEYLTLGPPFELGTIDFDEYLRPVDINPDTCDVDLLCMIKNYLQELHKFHQQHHSSYEPISKDARYATAYIYAKRCSKPINKILSGWVDRRTDMSKNPEPMQWALYEDYPDPGPPQLTDEEKRIPVAEAIAASFKVGSWAEGEVETARSKSPAPDALADSALASDAGDDSVPTHASAAQAQASTAPTSSSAAAASSSAAPVSSSAAPASSSAASALPSAAQPSLSTAQPSSAAAQPQSSAAAQPSSAAAQPQSSAGQPSPSPAQPPSAAAQASPSAAPIQASSSALAWASPSVAPVSAVSTHASAAPIQSSAAQPQPSAALARAAPAAAQALPSAAPAAVSAAQASSSAAPALTSAGPTLASAAPAPVSAAQASPSAAPAPPSSALAPPPSAQTSVAQALPSATLAQAPPPAAQPSPSTVSAQSSAAPALPSTASAQSSAAQPSPPEARPQSSAAQPQSSAAPALPSAAQPQSSAAQPSPSAAQPQSSATQPLPPAAPALPSAAQSSSAAAQPPSSSAAQPPSSAAAQPLPAAAQPTATAAQTRPSASAAQAQSSAPAAHAQSSAAQAQPSVPQASLSAAAQASAAPVRAAAAWPSTSLHAQLARRSQSVASPSPPVSSASAWSPSASSPPSSVWSAPSPASTAGKASPLDPRAVGGAVLQASDRIHRRGDTGQSAWSKTASVAESSKAGGKRRRIDDEGSEDPPLKRAKLEYPPWMPTADSTSLVPFDVECDGFIKYMRPSDSERHFVKVIYSLVRGAWEASDKRLEVFLFGSRMTACGTPSSDLDFFVSHELQYKGGAGGNKPALKQELKKLGKVVQHLAEGWVQPITGNVPILKFKTKPHLGSVSVDISFSPNNNGETTTRLVQRICEEYPLVPKLTTLFKSLLSARGIGGTSEQGISRYACCLLCTFFVMRHVDRTQVVRLGDAFLGFLRWIAEMQWGYAGLSLRWPEGQPTELSGTQRVPLRRNGHPGPFFEDPFVPGKNLLEQAHKWPDVVRLARWLWIAVDSHQRDPQPGPLLAKLLTPKFVYDRWNEWKRIEELAESWKKGLSRPINHPFRFYDPPGLMSAEADYVFDEAKRVAEHARAA</sequence>
<feature type="compositionally biased region" description="Low complexity" evidence="1">
    <location>
        <begin position="198"/>
        <end position="209"/>
    </location>
</feature>
<feature type="compositionally biased region" description="Low complexity" evidence="1">
    <location>
        <begin position="289"/>
        <end position="299"/>
    </location>
</feature>
<feature type="region of interest" description="Disordered" evidence="1">
    <location>
        <begin position="186"/>
        <end position="209"/>
    </location>
</feature>
<evidence type="ECO:0000313" key="4">
    <source>
        <dbReference type="Proteomes" id="UP001176517"/>
    </source>
</evidence>
<evidence type="ECO:0000313" key="3">
    <source>
        <dbReference type="EMBL" id="KAK0543460.1"/>
    </source>
</evidence>
<dbReference type="CDD" id="cd05402">
    <property type="entry name" value="NT_PAP_TUTase"/>
    <property type="match status" value="1"/>
</dbReference>
<feature type="compositionally biased region" description="Polar residues" evidence="1">
    <location>
        <begin position="695"/>
        <end position="708"/>
    </location>
</feature>
<feature type="compositionally biased region" description="Low complexity" evidence="1">
    <location>
        <begin position="632"/>
        <end position="665"/>
    </location>
</feature>
<feature type="region of interest" description="Disordered" evidence="1">
    <location>
        <begin position="224"/>
        <end position="299"/>
    </location>
</feature>
<protein>
    <submittedName>
        <fullName evidence="3">Non-canonical poly(A) RNA polymerase papd5</fullName>
        <ecNumber evidence="3">2.7.7.19</ecNumber>
    </submittedName>
</protein>
<feature type="compositionally biased region" description="Low complexity" evidence="1">
    <location>
        <begin position="415"/>
        <end position="430"/>
    </location>
</feature>
<feature type="compositionally biased region" description="Polar residues" evidence="1">
    <location>
        <begin position="618"/>
        <end position="631"/>
    </location>
</feature>
<dbReference type="GO" id="GO:0031499">
    <property type="term" value="C:TRAMP complex"/>
    <property type="evidence" value="ECO:0007669"/>
    <property type="project" value="TreeGrafter"/>
</dbReference>
<dbReference type="AlphaFoldDB" id="A0AAN6GIX0"/>
<organism evidence="3 4">
    <name type="scientific">Tilletia horrida</name>
    <dbReference type="NCBI Taxonomy" id="155126"/>
    <lineage>
        <taxon>Eukaryota</taxon>
        <taxon>Fungi</taxon>
        <taxon>Dikarya</taxon>
        <taxon>Basidiomycota</taxon>
        <taxon>Ustilaginomycotina</taxon>
        <taxon>Exobasidiomycetes</taxon>
        <taxon>Tilletiales</taxon>
        <taxon>Tilletiaceae</taxon>
        <taxon>Tilletia</taxon>
    </lineage>
</organism>
<feature type="region of interest" description="Disordered" evidence="1">
    <location>
        <begin position="321"/>
        <end position="737"/>
    </location>
</feature>
<feature type="domain" description="Poly(A) RNA polymerase mitochondrial-like central palm" evidence="2">
    <location>
        <begin position="768"/>
        <end position="890"/>
    </location>
</feature>
<dbReference type="SUPFAM" id="SSF81301">
    <property type="entry name" value="Nucleotidyltransferase"/>
    <property type="match status" value="1"/>
</dbReference>
<dbReference type="InterPro" id="IPR054708">
    <property type="entry name" value="MTPAP-like_central"/>
</dbReference>
<feature type="compositionally biased region" description="Low complexity" evidence="1">
    <location>
        <begin position="224"/>
        <end position="281"/>
    </location>
</feature>
<reference evidence="3" key="1">
    <citation type="journal article" date="2023" name="PhytoFront">
        <title>Draft Genome Resources of Seven Strains of Tilletia horrida, Causal Agent of Kernel Smut of Rice.</title>
        <authorList>
            <person name="Khanal S."/>
            <person name="Antony Babu S."/>
            <person name="Zhou X.G."/>
        </authorList>
    </citation>
    <scope>NUCLEOTIDE SEQUENCE</scope>
    <source>
        <strain evidence="3">TX6</strain>
    </source>
</reference>
<dbReference type="Proteomes" id="UP001176517">
    <property type="component" value="Unassembled WGS sequence"/>
</dbReference>